<dbReference type="GO" id="GO:0005524">
    <property type="term" value="F:ATP binding"/>
    <property type="evidence" value="ECO:0007669"/>
    <property type="project" value="InterPro"/>
</dbReference>
<proteinExistence type="predicted"/>
<sequence>MVGGVAAAGDAASRDDVPVDDVLALLCSDDPGTTDVLLAAGAPCVGKTAFAMDALTYGLRAFGQHAAVMAVSGRQEADRLGDAVIREFGSMTQARPVTTLSAIAFRLIADRRAALGEPLPKLLNGAEQDALLRQVAVAHVRHMEAGEPCDTCALLREYFASDDWADVVTREDATVPRRQRRGTGAGDTDAQDRPSSARGINDAFVRQLRDMIARMNELGAAPDREAALLGALGEWSPRTERLHVQWRLAFELRREYARTVVASYPGEYRLDSSRLLAEGVAVVQAGVELPRLVVVDDVQDLTLAGFAFLDALRLHGVKLVLVGNPDEAVQIFRGSYPEYVFAQVRDRFGARELRIVPATAGREAATTAVRHTYRDLVASRVSLSIRSPQDEPLPLPDRPGKLPRWDGSLPIARLHGGDPLPEDGSVITALYRSPAEELDDVVWRITREHLLAGRDWNDMALIAHDNATVRLFGERLRRDGVPVRYSSVTRPLKDEPFVQGLFALLELARLRNRVAEGGPAAMPMGLSGTAAFVRSCVTTLMCCPLIAVGGGRDHEGYPARLTGVEAAMTALGSLAAVLGDTDDPPSEFPLPEETARHHGAERAQTPAAHSLARLLDAWHAMRSAALTARSEATVTTDDSLVTPAAPSDDDLPFGTQALYLLLAFGDTDAALASIQAVCGVDPHAQAFARLWNLVATVAKGLRDLPSPEPQYALWLAWDACGVASRWQREALNNTDAGRAANDRLDAAMRLFDYASGSAAAKDLTGFIAQVRAMRIEADSLAKTAPVDQAVTLTTPAGAAGRHWPLIWMPALQQGVWPNLAARNTMFGGEDLADVILTGALADTVDAQLESVLAGEQKGLLVAVTRATERVTISAVYSDDLTPSDFLYAYLPERFDRAVHADPARRAYAEVGESSRFDGLDMTPRGLVTAARVALATLPDDAPARRDALAALAVLADGGIGAADPANWPFVGGLDASDARDAGDAGGASEDADADMADDIDPAAAGRVDARSGAAPSAYPADGPIVTLSPSSVDGIWACPVCWLLENRFSGPRAGSTATAFGSLIHAVAQRASEQGLDLPGKRADAAGTVLPDTPDARIDAVRDAMTAIYQSMRPDPSQIVDPVERYRAIVKDRDADAVLGRIAGYFVNSNTVDYPTKNTKNFTVGTLDHAECERQFRAIITLDDILAAYNALDGVDPIDRATLRAIMGRLVDGWPEGMRDDLRVRLTGRMDRVEYRVMPGGAMRIRLIDYKTGAVPTAKAIVNDLQLVCYQLGLTFPETPDGRRPQPPHIAQSVLFHVGAKDAPALSYGAESLYQPPLFDGMRLNDHGFLPRAGYRDAARLLDVPDLDGPTPEGVPEAAWRQLLALRGTQAVWSLTMIARVFYAAAASRSAHLTAHPQPSHVAFCRMSTVCPACAGQIDTVFETRQA</sequence>
<feature type="region of interest" description="Disordered" evidence="6">
    <location>
        <begin position="174"/>
        <end position="196"/>
    </location>
</feature>
<evidence type="ECO:0000259" key="7">
    <source>
        <dbReference type="Pfam" id="PF12705"/>
    </source>
</evidence>
<dbReference type="InterPro" id="IPR038726">
    <property type="entry name" value="PDDEXK_AddAB-type"/>
</dbReference>
<evidence type="ECO:0000256" key="3">
    <source>
        <dbReference type="ARBA" id="ARBA00022806"/>
    </source>
</evidence>
<dbReference type="GO" id="GO:0043138">
    <property type="term" value="F:3'-5' DNA helicase activity"/>
    <property type="evidence" value="ECO:0007669"/>
    <property type="project" value="TreeGrafter"/>
</dbReference>
<dbReference type="Gene3D" id="3.40.50.300">
    <property type="entry name" value="P-loop containing nucleotide triphosphate hydrolases"/>
    <property type="match status" value="1"/>
</dbReference>
<dbReference type="SUPFAM" id="SSF52540">
    <property type="entry name" value="P-loop containing nucleoside triphosphate hydrolases"/>
    <property type="match status" value="1"/>
</dbReference>
<keyword evidence="5" id="KW-0234">DNA repair</keyword>
<evidence type="ECO:0000256" key="4">
    <source>
        <dbReference type="ARBA" id="ARBA00022839"/>
    </source>
</evidence>
<keyword evidence="3 8" id="KW-0067">ATP-binding</keyword>
<dbReference type="PANTHER" id="PTHR11070:SF59">
    <property type="entry name" value="DNA 3'-5' HELICASE"/>
    <property type="match status" value="1"/>
</dbReference>
<feature type="domain" description="PD-(D/E)XK endonuclease-like" evidence="7">
    <location>
        <begin position="1026"/>
        <end position="1275"/>
    </location>
</feature>
<keyword evidence="3 8" id="KW-0347">Helicase</keyword>
<evidence type="ECO:0000256" key="6">
    <source>
        <dbReference type="SAM" id="MobiDB-lite"/>
    </source>
</evidence>
<keyword evidence="2" id="KW-0227">DNA damage</keyword>
<evidence type="ECO:0000256" key="2">
    <source>
        <dbReference type="ARBA" id="ARBA00022763"/>
    </source>
</evidence>
<reference evidence="8 9" key="1">
    <citation type="submission" date="2019-10" db="EMBL/GenBank/DDBJ databases">
        <title>Bifidobacterium from non-human primates.</title>
        <authorList>
            <person name="Modesto M."/>
        </authorList>
    </citation>
    <scope>NUCLEOTIDE SEQUENCE [LARGE SCALE GENOMIC DNA]</scope>
    <source>
        <strain evidence="8 9">TREM</strain>
    </source>
</reference>
<dbReference type="GO" id="GO:0003677">
    <property type="term" value="F:DNA binding"/>
    <property type="evidence" value="ECO:0007669"/>
    <property type="project" value="InterPro"/>
</dbReference>
<keyword evidence="4" id="KW-0269">Exonuclease</keyword>
<dbReference type="InterPro" id="IPR027417">
    <property type="entry name" value="P-loop_NTPase"/>
</dbReference>
<evidence type="ECO:0000313" key="9">
    <source>
        <dbReference type="Proteomes" id="UP000469943"/>
    </source>
</evidence>
<gene>
    <name evidence="8" type="ORF">GFD24_03345</name>
</gene>
<dbReference type="GO" id="GO:0005829">
    <property type="term" value="C:cytosol"/>
    <property type="evidence" value="ECO:0007669"/>
    <property type="project" value="TreeGrafter"/>
</dbReference>
<dbReference type="EMBL" id="WHZX01000002">
    <property type="protein sequence ID" value="NEG71270.1"/>
    <property type="molecule type" value="Genomic_DNA"/>
</dbReference>
<evidence type="ECO:0000256" key="1">
    <source>
        <dbReference type="ARBA" id="ARBA00022722"/>
    </source>
</evidence>
<name>A0A7K3TAX2_9BIFI</name>
<organism evidence="8 9">
    <name type="scientific">Bifidobacterium ramosum</name>
    <dbReference type="NCBI Taxonomy" id="1798158"/>
    <lineage>
        <taxon>Bacteria</taxon>
        <taxon>Bacillati</taxon>
        <taxon>Actinomycetota</taxon>
        <taxon>Actinomycetes</taxon>
        <taxon>Bifidobacteriales</taxon>
        <taxon>Bifidobacteriaceae</taxon>
        <taxon>Bifidobacterium</taxon>
    </lineage>
</organism>
<dbReference type="PANTHER" id="PTHR11070">
    <property type="entry name" value="UVRD / RECB / PCRA DNA HELICASE FAMILY MEMBER"/>
    <property type="match status" value="1"/>
</dbReference>
<keyword evidence="4" id="KW-0378">Hydrolase</keyword>
<evidence type="ECO:0000313" key="8">
    <source>
        <dbReference type="EMBL" id="NEG71270.1"/>
    </source>
</evidence>
<dbReference type="InterPro" id="IPR000212">
    <property type="entry name" value="DNA_helicase_UvrD/REP"/>
</dbReference>
<feature type="region of interest" description="Disordered" evidence="6">
    <location>
        <begin position="581"/>
        <end position="603"/>
    </location>
</feature>
<dbReference type="OrthoDB" id="5240387at2"/>
<dbReference type="GO" id="GO:0033202">
    <property type="term" value="C:DNA helicase complex"/>
    <property type="evidence" value="ECO:0007669"/>
    <property type="project" value="TreeGrafter"/>
</dbReference>
<dbReference type="Pfam" id="PF12705">
    <property type="entry name" value="PDDEXK_1"/>
    <property type="match status" value="1"/>
</dbReference>
<keyword evidence="1" id="KW-0540">Nuclease</keyword>
<keyword evidence="3 8" id="KW-0547">Nucleotide-binding</keyword>
<dbReference type="GO" id="GO:0000725">
    <property type="term" value="P:recombinational repair"/>
    <property type="evidence" value="ECO:0007669"/>
    <property type="project" value="TreeGrafter"/>
</dbReference>
<evidence type="ECO:0000256" key="5">
    <source>
        <dbReference type="ARBA" id="ARBA00023204"/>
    </source>
</evidence>
<accession>A0A7K3TAX2</accession>
<dbReference type="Proteomes" id="UP000469943">
    <property type="component" value="Unassembled WGS sequence"/>
</dbReference>
<dbReference type="GO" id="GO:0004527">
    <property type="term" value="F:exonuclease activity"/>
    <property type="evidence" value="ECO:0007669"/>
    <property type="project" value="UniProtKB-KW"/>
</dbReference>
<comment type="caution">
    <text evidence="8">The sequence shown here is derived from an EMBL/GenBank/DDBJ whole genome shotgun (WGS) entry which is preliminary data.</text>
</comment>
<protein>
    <submittedName>
        <fullName evidence="8">DNA helicase UvrD</fullName>
    </submittedName>
</protein>